<organism evidence="2 3">
    <name type="scientific">Calycomorphotria hydatis</name>
    <dbReference type="NCBI Taxonomy" id="2528027"/>
    <lineage>
        <taxon>Bacteria</taxon>
        <taxon>Pseudomonadati</taxon>
        <taxon>Planctomycetota</taxon>
        <taxon>Planctomycetia</taxon>
        <taxon>Planctomycetales</taxon>
        <taxon>Planctomycetaceae</taxon>
        <taxon>Calycomorphotria</taxon>
    </lineage>
</organism>
<gene>
    <name evidence="2" type="ORF">V22_01940</name>
</gene>
<protein>
    <submittedName>
        <fullName evidence="2">FixH</fullName>
    </submittedName>
</protein>
<keyword evidence="1" id="KW-1133">Transmembrane helix</keyword>
<sequence length="172" mass="18941">MTAPPTHPEELKARTIWGGVIFGLLGLQAFMLFVATFLAISGNRDAVIPDYYDRAMHWDESKAALQASEQLGWSVELVVPDTADLFGNRVLTASLTDAAGNQVTAACGTLMAFPHSNAAETQQLDWREAGEATGIYHATVRMQRPGLWEVRMKFTKGEDTFLSTEQLNIPRN</sequence>
<keyword evidence="1" id="KW-0812">Transmembrane</keyword>
<dbReference type="OrthoDB" id="288113at2"/>
<name>A0A517T3P3_9PLAN</name>
<evidence type="ECO:0000256" key="1">
    <source>
        <dbReference type="SAM" id="Phobius"/>
    </source>
</evidence>
<proteinExistence type="predicted"/>
<keyword evidence="1" id="KW-0472">Membrane</keyword>
<keyword evidence="3" id="KW-1185">Reference proteome</keyword>
<dbReference type="InterPro" id="IPR008620">
    <property type="entry name" value="FixH"/>
</dbReference>
<dbReference type="InterPro" id="IPR013783">
    <property type="entry name" value="Ig-like_fold"/>
</dbReference>
<dbReference type="AlphaFoldDB" id="A0A517T3P3"/>
<reference evidence="2 3" key="1">
    <citation type="submission" date="2019-02" db="EMBL/GenBank/DDBJ databases">
        <title>Deep-cultivation of Planctomycetes and their phenomic and genomic characterization uncovers novel biology.</title>
        <authorList>
            <person name="Wiegand S."/>
            <person name="Jogler M."/>
            <person name="Boedeker C."/>
            <person name="Pinto D."/>
            <person name="Vollmers J."/>
            <person name="Rivas-Marin E."/>
            <person name="Kohn T."/>
            <person name="Peeters S.H."/>
            <person name="Heuer A."/>
            <person name="Rast P."/>
            <person name="Oberbeckmann S."/>
            <person name="Bunk B."/>
            <person name="Jeske O."/>
            <person name="Meyerdierks A."/>
            <person name="Storesund J.E."/>
            <person name="Kallscheuer N."/>
            <person name="Luecker S."/>
            <person name="Lage O.M."/>
            <person name="Pohl T."/>
            <person name="Merkel B.J."/>
            <person name="Hornburger P."/>
            <person name="Mueller R.-W."/>
            <person name="Bruemmer F."/>
            <person name="Labrenz M."/>
            <person name="Spormann A.M."/>
            <person name="Op den Camp H."/>
            <person name="Overmann J."/>
            <person name="Amann R."/>
            <person name="Jetten M.S.M."/>
            <person name="Mascher T."/>
            <person name="Medema M.H."/>
            <person name="Devos D.P."/>
            <person name="Kaster A.-K."/>
            <person name="Ovreas L."/>
            <person name="Rohde M."/>
            <person name="Galperin M.Y."/>
            <person name="Jogler C."/>
        </authorList>
    </citation>
    <scope>NUCLEOTIDE SEQUENCE [LARGE SCALE GENOMIC DNA]</scope>
    <source>
        <strain evidence="2 3">V22</strain>
    </source>
</reference>
<evidence type="ECO:0000313" key="2">
    <source>
        <dbReference type="EMBL" id="QDT62996.1"/>
    </source>
</evidence>
<dbReference type="EMBL" id="CP036316">
    <property type="protein sequence ID" value="QDT62996.1"/>
    <property type="molecule type" value="Genomic_DNA"/>
</dbReference>
<dbReference type="Gene3D" id="2.60.40.10">
    <property type="entry name" value="Immunoglobulins"/>
    <property type="match status" value="1"/>
</dbReference>
<dbReference type="RefSeq" id="WP_145258958.1">
    <property type="nucleotide sequence ID" value="NZ_CP036316.1"/>
</dbReference>
<feature type="transmembrane region" description="Helical" evidence="1">
    <location>
        <begin position="16"/>
        <end position="40"/>
    </location>
</feature>
<accession>A0A517T3P3</accession>
<dbReference type="KEGG" id="chya:V22_01940"/>
<dbReference type="Pfam" id="PF05751">
    <property type="entry name" value="FixH"/>
    <property type="match status" value="1"/>
</dbReference>
<dbReference type="Proteomes" id="UP000319976">
    <property type="component" value="Chromosome"/>
</dbReference>
<evidence type="ECO:0000313" key="3">
    <source>
        <dbReference type="Proteomes" id="UP000319976"/>
    </source>
</evidence>